<dbReference type="InterPro" id="IPR001810">
    <property type="entry name" value="F-box_dom"/>
</dbReference>
<sequence>MRAAPSPLAALRTEASPGGATSAAGPRPAAPDATAPADRGRPRQTAAAAAEAAAEAEAAAAPPPADALPIEALCHIIRRLPAFELAVAAGRVSRSWAAAARLVRGEARALAAAGPRALPRLPAWYCTEVASDRPRPGKPSRLFSGVVFAAASRGDLAAVLALHAAGWPVGPEACQLFAQFGHGAALRAARGAGLEWDARTTAAAVAGCDAATLRWLAAAGAPRLDLGGDLGGGIGGRRARRCLAAAAEAGRLEALRFAFSSLAGRPGGWGEGVSHQLLASAAGAGRLEIVEWIHTELLPAGPEGARPGQIDLPYEAEAAAVESAAFGGATEVLAYLGDAMGLRLGGRACTAAARAGRLACLQWLRARGEEWGSTAPTAAMYGRWPLLVWAVKNGCWWDGNRPASPLFS</sequence>
<name>A0A2V0NTN5_9CHLO</name>
<accession>A0A2V0NTN5</accession>
<gene>
    <name evidence="3" type="ORF">Rsub_00999</name>
</gene>
<dbReference type="InParanoid" id="A0A2V0NTN5"/>
<dbReference type="Proteomes" id="UP000247498">
    <property type="component" value="Unassembled WGS sequence"/>
</dbReference>
<evidence type="ECO:0000259" key="2">
    <source>
        <dbReference type="Pfam" id="PF00646"/>
    </source>
</evidence>
<proteinExistence type="predicted"/>
<feature type="compositionally biased region" description="Low complexity" evidence="1">
    <location>
        <begin position="15"/>
        <end position="37"/>
    </location>
</feature>
<dbReference type="EMBL" id="BDRX01000004">
    <property type="protein sequence ID" value="GBF88287.1"/>
    <property type="molecule type" value="Genomic_DNA"/>
</dbReference>
<feature type="compositionally biased region" description="Low complexity" evidence="1">
    <location>
        <begin position="46"/>
        <end position="60"/>
    </location>
</feature>
<reference evidence="3 4" key="1">
    <citation type="journal article" date="2018" name="Sci. Rep.">
        <title>Raphidocelis subcapitata (=Pseudokirchneriella subcapitata) provides an insight into genome evolution and environmental adaptations in the Sphaeropleales.</title>
        <authorList>
            <person name="Suzuki S."/>
            <person name="Yamaguchi H."/>
            <person name="Nakajima N."/>
            <person name="Kawachi M."/>
        </authorList>
    </citation>
    <scope>NUCLEOTIDE SEQUENCE [LARGE SCALE GENOMIC DNA]</scope>
    <source>
        <strain evidence="3 4">NIES-35</strain>
    </source>
</reference>
<dbReference type="PANTHER" id="PTHR46586">
    <property type="entry name" value="ANKYRIN REPEAT-CONTAINING PROTEIN"/>
    <property type="match status" value="1"/>
</dbReference>
<dbReference type="STRING" id="307507.A0A2V0NTN5"/>
<dbReference type="SUPFAM" id="SSF81383">
    <property type="entry name" value="F-box domain"/>
    <property type="match status" value="1"/>
</dbReference>
<dbReference type="AlphaFoldDB" id="A0A2V0NTN5"/>
<dbReference type="CDD" id="cd09917">
    <property type="entry name" value="F-box_SF"/>
    <property type="match status" value="1"/>
</dbReference>
<comment type="caution">
    <text evidence="3">The sequence shown here is derived from an EMBL/GenBank/DDBJ whole genome shotgun (WGS) entry which is preliminary data.</text>
</comment>
<evidence type="ECO:0000313" key="3">
    <source>
        <dbReference type="EMBL" id="GBF88287.1"/>
    </source>
</evidence>
<feature type="domain" description="F-box" evidence="2">
    <location>
        <begin position="68"/>
        <end position="101"/>
    </location>
</feature>
<organism evidence="3 4">
    <name type="scientific">Raphidocelis subcapitata</name>
    <dbReference type="NCBI Taxonomy" id="307507"/>
    <lineage>
        <taxon>Eukaryota</taxon>
        <taxon>Viridiplantae</taxon>
        <taxon>Chlorophyta</taxon>
        <taxon>core chlorophytes</taxon>
        <taxon>Chlorophyceae</taxon>
        <taxon>CS clade</taxon>
        <taxon>Sphaeropleales</taxon>
        <taxon>Selenastraceae</taxon>
        <taxon>Raphidocelis</taxon>
    </lineage>
</organism>
<evidence type="ECO:0000256" key="1">
    <source>
        <dbReference type="SAM" id="MobiDB-lite"/>
    </source>
</evidence>
<protein>
    <recommendedName>
        <fullName evidence="2">F-box domain-containing protein</fullName>
    </recommendedName>
</protein>
<dbReference type="Gene3D" id="1.20.1280.50">
    <property type="match status" value="1"/>
</dbReference>
<evidence type="ECO:0000313" key="4">
    <source>
        <dbReference type="Proteomes" id="UP000247498"/>
    </source>
</evidence>
<dbReference type="PANTHER" id="PTHR46586:SF3">
    <property type="entry name" value="ANKYRIN REPEAT-CONTAINING PROTEIN"/>
    <property type="match status" value="1"/>
</dbReference>
<dbReference type="InterPro" id="IPR036047">
    <property type="entry name" value="F-box-like_dom_sf"/>
</dbReference>
<feature type="region of interest" description="Disordered" evidence="1">
    <location>
        <begin position="1"/>
        <end position="60"/>
    </location>
</feature>
<keyword evidence="4" id="KW-1185">Reference proteome</keyword>
<dbReference type="Pfam" id="PF00646">
    <property type="entry name" value="F-box"/>
    <property type="match status" value="1"/>
</dbReference>
<dbReference type="InterPro" id="IPR052050">
    <property type="entry name" value="SecEffector_AnkRepeat"/>
</dbReference>